<evidence type="ECO:0000256" key="1">
    <source>
        <dbReference type="ARBA" id="ARBA00004123"/>
    </source>
</evidence>
<name>A0A7I8LI65_SPIIN</name>
<gene>
    <name evidence="10" type="ORF">SI8410_15019633</name>
</gene>
<dbReference type="GO" id="GO:0000976">
    <property type="term" value="F:transcription cis-regulatory region binding"/>
    <property type="evidence" value="ECO:0007669"/>
    <property type="project" value="TreeGrafter"/>
</dbReference>
<sequence length="385" mass="41776">MCSYFSERVGGEQGDLADIVRASGCGKALGQTHQVIPIEWQLSMETINFSPSMESSADDRSNTICDFVGTTFFDGPETAGGVVKVGMGNDEGAATAMQRALSGGNDIRRPGDDFSRVLQMSPSEIKPQLLVADRMKANGGSRSCPLDQERSRISSPQVLGTKKRKPLSKKVVCIAAPPAGGGRPGGEVVPSDLWAWRKYGQKPIKGSPYPRGYYRCSSSKGCSARKQVERSRTDPNMLVITYTSDHNHPWPTQRNSLAGSTRSRPTKNGSSATKSSPSDRNPPLPEVASHPSVKEEEAREMKKTVDNTEKRELNLVFEPNCKVLMNSSSQPDDFFADLSELDASDPLGLAFASKALIGVERENKDSLAIFDWVANSSTETKKRGP</sequence>
<comment type="subcellular location">
    <subcellularLocation>
        <location evidence="1">Nucleus</location>
    </subcellularLocation>
</comment>
<dbReference type="SMART" id="SM00774">
    <property type="entry name" value="WRKY"/>
    <property type="match status" value="1"/>
</dbReference>
<evidence type="ECO:0000256" key="4">
    <source>
        <dbReference type="ARBA" id="ARBA00023163"/>
    </source>
</evidence>
<dbReference type="FunFam" id="2.20.25.80:FF:000005">
    <property type="entry name" value="probable WRKY transcription factor 14"/>
    <property type="match status" value="1"/>
</dbReference>
<proteinExistence type="inferred from homology"/>
<feature type="compositionally biased region" description="Polar residues" evidence="8">
    <location>
        <begin position="250"/>
        <end position="279"/>
    </location>
</feature>
<feature type="region of interest" description="Disordered" evidence="8">
    <location>
        <begin position="139"/>
        <end position="161"/>
    </location>
</feature>
<evidence type="ECO:0000256" key="5">
    <source>
        <dbReference type="ARBA" id="ARBA00023242"/>
    </source>
</evidence>
<dbReference type="Gene3D" id="2.20.25.80">
    <property type="entry name" value="WRKY domain"/>
    <property type="match status" value="1"/>
</dbReference>
<evidence type="ECO:0000313" key="11">
    <source>
        <dbReference type="Proteomes" id="UP000663760"/>
    </source>
</evidence>
<dbReference type="Proteomes" id="UP000663760">
    <property type="component" value="Chromosome 15"/>
</dbReference>
<evidence type="ECO:0000256" key="2">
    <source>
        <dbReference type="ARBA" id="ARBA00023015"/>
    </source>
</evidence>
<feature type="region of interest" description="Disordered" evidence="8">
    <location>
        <begin position="215"/>
        <end position="305"/>
    </location>
</feature>
<feature type="domain" description="WRKY" evidence="9">
    <location>
        <begin position="185"/>
        <end position="251"/>
    </location>
</feature>
<dbReference type="InterPro" id="IPR003657">
    <property type="entry name" value="WRKY_dom"/>
</dbReference>
<dbReference type="SUPFAM" id="SSF118290">
    <property type="entry name" value="WRKY DNA-binding domain"/>
    <property type="match status" value="1"/>
</dbReference>
<feature type="compositionally biased region" description="Basic and acidic residues" evidence="8">
    <location>
        <begin position="292"/>
        <end position="305"/>
    </location>
</feature>
<comment type="similarity">
    <text evidence="7">Belongs to the WRKY group II-e family.</text>
</comment>
<dbReference type="EMBL" id="LR746278">
    <property type="protein sequence ID" value="CAA7408955.1"/>
    <property type="molecule type" value="Genomic_DNA"/>
</dbReference>
<dbReference type="GO" id="GO:0005634">
    <property type="term" value="C:nucleus"/>
    <property type="evidence" value="ECO:0007669"/>
    <property type="project" value="UniProtKB-SubCell"/>
</dbReference>
<evidence type="ECO:0000256" key="7">
    <source>
        <dbReference type="ARBA" id="ARBA00060761"/>
    </source>
</evidence>
<keyword evidence="3" id="KW-0238">DNA-binding</keyword>
<dbReference type="Pfam" id="PF03106">
    <property type="entry name" value="WRKY"/>
    <property type="match status" value="1"/>
</dbReference>
<comment type="function">
    <text evidence="6">Transcription factor. Interacts specifically with the W box (5'-(T)TGAC[CT]-3'), a frequently occurring elicitor-responsive cis-acting element.</text>
</comment>
<reference evidence="10" key="1">
    <citation type="submission" date="2020-02" db="EMBL/GenBank/DDBJ databases">
        <authorList>
            <person name="Scholz U."/>
            <person name="Mascher M."/>
            <person name="Fiebig A."/>
        </authorList>
    </citation>
    <scope>NUCLEOTIDE SEQUENCE</scope>
</reference>
<keyword evidence="11" id="KW-1185">Reference proteome</keyword>
<dbReference type="InterPro" id="IPR036576">
    <property type="entry name" value="WRKY_dom_sf"/>
</dbReference>
<evidence type="ECO:0000259" key="9">
    <source>
        <dbReference type="PROSITE" id="PS50811"/>
    </source>
</evidence>
<evidence type="ECO:0000256" key="3">
    <source>
        <dbReference type="ARBA" id="ARBA00023125"/>
    </source>
</evidence>
<keyword evidence="4" id="KW-0804">Transcription</keyword>
<evidence type="ECO:0000256" key="6">
    <source>
        <dbReference type="ARBA" id="ARBA00059805"/>
    </source>
</evidence>
<dbReference type="AlphaFoldDB" id="A0A7I8LI65"/>
<organism evidence="10 11">
    <name type="scientific">Spirodela intermedia</name>
    <name type="common">Intermediate duckweed</name>
    <dbReference type="NCBI Taxonomy" id="51605"/>
    <lineage>
        <taxon>Eukaryota</taxon>
        <taxon>Viridiplantae</taxon>
        <taxon>Streptophyta</taxon>
        <taxon>Embryophyta</taxon>
        <taxon>Tracheophyta</taxon>
        <taxon>Spermatophyta</taxon>
        <taxon>Magnoliopsida</taxon>
        <taxon>Liliopsida</taxon>
        <taxon>Araceae</taxon>
        <taxon>Lemnoideae</taxon>
        <taxon>Spirodela</taxon>
    </lineage>
</organism>
<dbReference type="InterPro" id="IPR044810">
    <property type="entry name" value="WRKY_plant"/>
</dbReference>
<dbReference type="GO" id="GO:0003700">
    <property type="term" value="F:DNA-binding transcription factor activity"/>
    <property type="evidence" value="ECO:0007669"/>
    <property type="project" value="InterPro"/>
</dbReference>
<dbReference type="PANTHER" id="PTHR32096:SF18">
    <property type="entry name" value="DISEASE RESISTANCE PROTEIN RRS1B-RELATED"/>
    <property type="match status" value="1"/>
</dbReference>
<keyword evidence="2" id="KW-0805">Transcription regulation</keyword>
<accession>A0A7I8LI65</accession>
<evidence type="ECO:0000256" key="8">
    <source>
        <dbReference type="SAM" id="MobiDB-lite"/>
    </source>
</evidence>
<keyword evidence="5" id="KW-0539">Nucleus</keyword>
<dbReference type="PROSITE" id="PS50811">
    <property type="entry name" value="WRKY"/>
    <property type="match status" value="1"/>
</dbReference>
<evidence type="ECO:0000313" key="10">
    <source>
        <dbReference type="EMBL" id="CAA7408955.1"/>
    </source>
</evidence>
<dbReference type="OrthoDB" id="1937086at2759"/>
<protein>
    <recommendedName>
        <fullName evidence="9">WRKY domain-containing protein</fullName>
    </recommendedName>
</protein>
<dbReference type="PANTHER" id="PTHR32096">
    <property type="entry name" value="WRKY TRANSCRIPTION FACTOR 30-RELATED-RELATED"/>
    <property type="match status" value="1"/>
</dbReference>